<evidence type="ECO:0000256" key="8">
    <source>
        <dbReference type="ARBA" id="ARBA00023027"/>
    </source>
</evidence>
<evidence type="ECO:0000256" key="4">
    <source>
        <dbReference type="ARBA" id="ARBA00022605"/>
    </source>
</evidence>
<evidence type="ECO:0000256" key="2">
    <source>
        <dbReference type="ARBA" id="ARBA00004777"/>
    </source>
</evidence>
<gene>
    <name evidence="13" type="primary">metF</name>
    <name evidence="13" type="ORF">ACFPET_13575</name>
</gene>
<keyword evidence="5 12" id="KW-0285">Flavoprotein</keyword>
<sequence length="308" mass="34267">MTLGLPTTMPREDAKISDLLRMRKPCISFEMFPPRTEKEERVLWKTIRALEPLNPDWVSITYGAGGKTRETTVETTDRIATETTLLPMAHFTAVDHSVAELRNLIGHFANVGVRNILALRGDPPGDPQADWVSHPDGLTYAHELVELIKESGDFSVGVAAFPEGHPRSPDWETGVRHFAEKCRAGADFAVTQIFFGVEDYLRLRDDAAKLGCDTPIIPGIMPVTNVRQIEKFAELTGMAFPEDLAARLRAVADDRDAIRDIGVEVASELCEELLREGAPGVQFVTLNHSRSTRRVWDNIRPLTEDAAR</sequence>
<dbReference type="SUPFAM" id="SSF51730">
    <property type="entry name" value="FAD-linked oxidoreductase"/>
    <property type="match status" value="1"/>
</dbReference>
<dbReference type="Proteomes" id="UP001595823">
    <property type="component" value="Unassembled WGS sequence"/>
</dbReference>
<evidence type="ECO:0000256" key="5">
    <source>
        <dbReference type="ARBA" id="ARBA00022630"/>
    </source>
</evidence>
<evidence type="ECO:0000256" key="3">
    <source>
        <dbReference type="ARBA" id="ARBA00006743"/>
    </source>
</evidence>
<evidence type="ECO:0000313" key="13">
    <source>
        <dbReference type="EMBL" id="MFC4336232.1"/>
    </source>
</evidence>
<keyword evidence="9" id="KW-0486">Methionine biosynthesis</keyword>
<dbReference type="InterPro" id="IPR004620">
    <property type="entry name" value="MTHF_reductase_bac"/>
</dbReference>
<dbReference type="CDD" id="cd00537">
    <property type="entry name" value="MTHFR"/>
    <property type="match status" value="1"/>
</dbReference>
<dbReference type="PANTHER" id="PTHR45754:SF3">
    <property type="entry name" value="METHYLENETETRAHYDROFOLATE REDUCTASE (NADPH)"/>
    <property type="match status" value="1"/>
</dbReference>
<dbReference type="EC" id="1.5.1.54" evidence="12"/>
<evidence type="ECO:0000313" key="14">
    <source>
        <dbReference type="Proteomes" id="UP001595823"/>
    </source>
</evidence>
<dbReference type="InterPro" id="IPR003171">
    <property type="entry name" value="Mehydrof_redctse-like"/>
</dbReference>
<dbReference type="Pfam" id="PF02219">
    <property type="entry name" value="MTHFR"/>
    <property type="match status" value="1"/>
</dbReference>
<keyword evidence="6 12" id="KW-0274">FAD</keyword>
<dbReference type="NCBIfam" id="TIGR00676">
    <property type="entry name" value="fadh2"/>
    <property type="match status" value="1"/>
</dbReference>
<reference evidence="14" key="1">
    <citation type="journal article" date="2019" name="Int. J. Syst. Evol. Microbiol.">
        <title>The Global Catalogue of Microorganisms (GCM) 10K type strain sequencing project: providing services to taxonomists for standard genome sequencing and annotation.</title>
        <authorList>
            <consortium name="The Broad Institute Genomics Platform"/>
            <consortium name="The Broad Institute Genome Sequencing Center for Infectious Disease"/>
            <person name="Wu L."/>
            <person name="Ma J."/>
        </authorList>
    </citation>
    <scope>NUCLEOTIDE SEQUENCE [LARGE SCALE GENOMIC DNA]</scope>
    <source>
        <strain evidence="14">IBRC-M 10908</strain>
    </source>
</reference>
<proteinExistence type="inferred from homology"/>
<keyword evidence="7 12" id="KW-0560">Oxidoreductase</keyword>
<evidence type="ECO:0000256" key="6">
    <source>
        <dbReference type="ARBA" id="ARBA00022827"/>
    </source>
</evidence>
<dbReference type="PANTHER" id="PTHR45754">
    <property type="entry name" value="METHYLENETETRAHYDROFOLATE REDUCTASE"/>
    <property type="match status" value="1"/>
</dbReference>
<evidence type="ECO:0000256" key="10">
    <source>
        <dbReference type="ARBA" id="ARBA00034478"/>
    </source>
</evidence>
<dbReference type="Gene3D" id="3.20.20.220">
    <property type="match status" value="1"/>
</dbReference>
<keyword evidence="4" id="KW-0028">Amino-acid biosynthesis</keyword>
<comment type="pathway">
    <text evidence="2 12">One-carbon metabolism; tetrahydrofolate interconversion.</text>
</comment>
<evidence type="ECO:0000256" key="9">
    <source>
        <dbReference type="ARBA" id="ARBA00023167"/>
    </source>
</evidence>
<dbReference type="InterPro" id="IPR029041">
    <property type="entry name" value="FAD-linked_oxidoreductase-like"/>
</dbReference>
<evidence type="ECO:0000256" key="12">
    <source>
        <dbReference type="RuleBase" id="RU003862"/>
    </source>
</evidence>
<evidence type="ECO:0000256" key="7">
    <source>
        <dbReference type="ARBA" id="ARBA00023002"/>
    </source>
</evidence>
<evidence type="ECO:0000256" key="11">
    <source>
        <dbReference type="ARBA" id="ARBA00048628"/>
    </source>
</evidence>
<protein>
    <recommendedName>
        <fullName evidence="12">Methylenetetrahydrofolate reductase</fullName>
        <ecNumber evidence="12">1.5.1.54</ecNumber>
    </recommendedName>
</protein>
<comment type="catalytic activity">
    <reaction evidence="11">
        <text>(6S)-5-methyl-5,6,7,8-tetrahydrofolate + NAD(+) = (6R)-5,10-methylene-5,6,7,8-tetrahydrofolate + NADH + H(+)</text>
        <dbReference type="Rhea" id="RHEA:19821"/>
        <dbReference type="ChEBI" id="CHEBI:15378"/>
        <dbReference type="ChEBI" id="CHEBI:15636"/>
        <dbReference type="ChEBI" id="CHEBI:18608"/>
        <dbReference type="ChEBI" id="CHEBI:57540"/>
        <dbReference type="ChEBI" id="CHEBI:57945"/>
        <dbReference type="EC" id="1.5.1.54"/>
    </reaction>
    <physiologicalReaction direction="right-to-left" evidence="11">
        <dbReference type="Rhea" id="RHEA:19823"/>
    </physiologicalReaction>
</comment>
<comment type="caution">
    <text evidence="13">The sequence shown here is derived from an EMBL/GenBank/DDBJ whole genome shotgun (WGS) entry which is preliminary data.</text>
</comment>
<organism evidence="13 14">
    <name type="scientific">Salininema proteolyticum</name>
    <dbReference type="NCBI Taxonomy" id="1607685"/>
    <lineage>
        <taxon>Bacteria</taxon>
        <taxon>Bacillati</taxon>
        <taxon>Actinomycetota</taxon>
        <taxon>Actinomycetes</taxon>
        <taxon>Glycomycetales</taxon>
        <taxon>Glycomycetaceae</taxon>
        <taxon>Salininema</taxon>
    </lineage>
</organism>
<evidence type="ECO:0000256" key="1">
    <source>
        <dbReference type="ARBA" id="ARBA00001974"/>
    </source>
</evidence>
<dbReference type="RefSeq" id="WP_380621919.1">
    <property type="nucleotide sequence ID" value="NZ_JBHSDK010000017.1"/>
</dbReference>
<name>A0ABV8U068_9ACTN</name>
<keyword evidence="8" id="KW-0520">NAD</keyword>
<comment type="pathway">
    <text evidence="10">Amino-acid biosynthesis; L-methionine biosynthesis via de novo pathway.</text>
</comment>
<comment type="cofactor">
    <cofactor evidence="1 12">
        <name>FAD</name>
        <dbReference type="ChEBI" id="CHEBI:57692"/>
    </cofactor>
</comment>
<comment type="similarity">
    <text evidence="3 12">Belongs to the methylenetetrahydrofolate reductase family.</text>
</comment>
<dbReference type="EMBL" id="JBHSDK010000017">
    <property type="protein sequence ID" value="MFC4336232.1"/>
    <property type="molecule type" value="Genomic_DNA"/>
</dbReference>
<dbReference type="GO" id="GO:0004489">
    <property type="term" value="F:methylenetetrahydrofolate reductase [NAD(P)H] activity"/>
    <property type="evidence" value="ECO:0007669"/>
    <property type="project" value="UniProtKB-EC"/>
</dbReference>
<accession>A0ABV8U068</accession>
<keyword evidence="14" id="KW-1185">Reference proteome</keyword>